<evidence type="ECO:0000256" key="4">
    <source>
        <dbReference type="ARBA" id="ARBA00022833"/>
    </source>
</evidence>
<evidence type="ECO:0000256" key="3">
    <source>
        <dbReference type="ARBA" id="ARBA00022801"/>
    </source>
</evidence>
<dbReference type="CDD" id="cd07742">
    <property type="entry name" value="metallo-hydrolase-like_MBL-fold"/>
    <property type="match status" value="1"/>
</dbReference>
<comment type="caution">
    <text evidence="6">The sequence shown here is derived from an EMBL/GenBank/DDBJ whole genome shotgun (WGS) entry which is preliminary data.</text>
</comment>
<dbReference type="EMBL" id="MLIS01000014">
    <property type="protein sequence ID" value="OHU75982.1"/>
    <property type="molecule type" value="Genomic_DNA"/>
</dbReference>
<protein>
    <recommendedName>
        <fullName evidence="5">Metallo-beta-lactamase domain-containing protein</fullName>
    </recommendedName>
</protein>
<feature type="domain" description="Metallo-beta-lactamase" evidence="5">
    <location>
        <begin position="32"/>
        <end position="265"/>
    </location>
</feature>
<gene>
    <name evidence="6" type="ORF">BKG84_25300</name>
</gene>
<keyword evidence="3" id="KW-0378">Hydrolase</keyword>
<dbReference type="AlphaFoldDB" id="A0A1S1LXR4"/>
<dbReference type="GO" id="GO:0046872">
    <property type="term" value="F:metal ion binding"/>
    <property type="evidence" value="ECO:0007669"/>
    <property type="project" value="UniProtKB-KW"/>
</dbReference>
<dbReference type="PANTHER" id="PTHR42978">
    <property type="entry name" value="QUORUM-QUENCHING LACTONASE YTNP-RELATED-RELATED"/>
    <property type="match status" value="1"/>
</dbReference>
<sequence>MKIHHLNCGTITPLGGRLVDGTSKWYSRGRAVCHCLLLETATGLALIDTGVGKHLIENPTHTVERSFVWALHPVRDPNETVLAQINALGFTADDVRDIVLTHLDVDHIGGLPDFPNASVHLSNNEFQALQNPRSWFERRRYLDQPPLAHGPRWVPHNGEGDTWMGFEGVQLIDGLDQVVLVPLYGHTAGHLGIAVETKAATGPKWLLHAGDSISYHGQLETPARYPLGLKMFDNLLQYDKTLRLQNIERLRELAQRRDIDIFAAHDAHAFDRLTAAGRAVD</sequence>
<dbReference type="PANTHER" id="PTHR42978:SF3">
    <property type="entry name" value="BLR3078 PROTEIN"/>
    <property type="match status" value="1"/>
</dbReference>
<keyword evidence="2" id="KW-0479">Metal-binding</keyword>
<proteinExistence type="inferred from homology"/>
<evidence type="ECO:0000313" key="7">
    <source>
        <dbReference type="Proteomes" id="UP000179441"/>
    </source>
</evidence>
<reference evidence="6 7" key="1">
    <citation type="submission" date="2016-10" db="EMBL/GenBank/DDBJ databases">
        <title>Evaluation of Human, Veterinary and Environmental Mycobacterium chelonae Isolates by Core Genome Phylogenomic Analysis, Targeted Gene Comparison, and Anti-microbial Susceptibility Patterns: A Tale of Mistaken Identities.</title>
        <authorList>
            <person name="Fogelson S.B."/>
            <person name="Camus A.C."/>
            <person name="Lorenz W."/>
            <person name="Vasireddy R."/>
            <person name="Vasireddy S."/>
            <person name="Smith T."/>
            <person name="Brown-Elliott B.A."/>
            <person name="Wallace R.J.Jr."/>
            <person name="Hasan N.A."/>
            <person name="Reischl U."/>
            <person name="Sanchez S."/>
        </authorList>
    </citation>
    <scope>NUCLEOTIDE SEQUENCE [LARGE SCALE GENOMIC DNA]</scope>
    <source>
        <strain evidence="6 7">15518</strain>
    </source>
</reference>
<accession>A0A1S1LXR4</accession>
<evidence type="ECO:0000313" key="6">
    <source>
        <dbReference type="EMBL" id="OHU75982.1"/>
    </source>
</evidence>
<dbReference type="GO" id="GO:0016787">
    <property type="term" value="F:hydrolase activity"/>
    <property type="evidence" value="ECO:0007669"/>
    <property type="project" value="UniProtKB-KW"/>
</dbReference>
<dbReference type="SMART" id="SM00849">
    <property type="entry name" value="Lactamase_B"/>
    <property type="match status" value="1"/>
</dbReference>
<name>A0A1S1LXR4_MYCCH</name>
<evidence type="ECO:0000256" key="1">
    <source>
        <dbReference type="ARBA" id="ARBA00007749"/>
    </source>
</evidence>
<organism evidence="6 7">
    <name type="scientific">Mycobacteroides chelonae</name>
    <name type="common">Mycobacterium chelonae</name>
    <dbReference type="NCBI Taxonomy" id="1774"/>
    <lineage>
        <taxon>Bacteria</taxon>
        <taxon>Bacillati</taxon>
        <taxon>Actinomycetota</taxon>
        <taxon>Actinomycetes</taxon>
        <taxon>Mycobacteriales</taxon>
        <taxon>Mycobacteriaceae</taxon>
        <taxon>Mycobacteroides</taxon>
    </lineage>
</organism>
<dbReference type="Gene3D" id="3.60.15.10">
    <property type="entry name" value="Ribonuclease Z/Hydroxyacylglutathione hydrolase-like"/>
    <property type="match status" value="1"/>
</dbReference>
<dbReference type="InterPro" id="IPR036866">
    <property type="entry name" value="RibonucZ/Hydroxyglut_hydro"/>
</dbReference>
<keyword evidence="7" id="KW-1185">Reference proteome</keyword>
<dbReference type="Pfam" id="PF00753">
    <property type="entry name" value="Lactamase_B"/>
    <property type="match status" value="1"/>
</dbReference>
<comment type="similarity">
    <text evidence="1">Belongs to the metallo-beta-lactamase superfamily.</text>
</comment>
<dbReference type="InterPro" id="IPR051013">
    <property type="entry name" value="MBL_superfamily_lactonases"/>
</dbReference>
<dbReference type="SUPFAM" id="SSF56281">
    <property type="entry name" value="Metallo-hydrolase/oxidoreductase"/>
    <property type="match status" value="1"/>
</dbReference>
<evidence type="ECO:0000256" key="2">
    <source>
        <dbReference type="ARBA" id="ARBA00022723"/>
    </source>
</evidence>
<dbReference type="InterPro" id="IPR001279">
    <property type="entry name" value="Metallo-B-lactamas"/>
</dbReference>
<keyword evidence="4" id="KW-0862">Zinc</keyword>
<dbReference type="RefSeq" id="WP_070916776.1">
    <property type="nucleotide sequence ID" value="NZ_MLIR01000012.1"/>
</dbReference>
<evidence type="ECO:0000259" key="5">
    <source>
        <dbReference type="SMART" id="SM00849"/>
    </source>
</evidence>
<dbReference type="Proteomes" id="UP000179441">
    <property type="component" value="Unassembled WGS sequence"/>
</dbReference>